<dbReference type="Pfam" id="PF03781">
    <property type="entry name" value="FGE-sulfatase"/>
    <property type="match status" value="1"/>
</dbReference>
<keyword evidence="1" id="KW-1133">Transmembrane helix</keyword>
<sequence>MKNKILTRGQFLKLVGWGGAGFLVTIVLRSLWQNNQLGKLPAVPKGKQLLTFNFEVITVNSRGEEINRQTKQAKYMSVDLGNGITLEMVGIPGGKFLMGSPATGITGIDSFDNERPQHEVTVAPFYMGKYEVTQAQWEAVMGNNPSDFKGANNPVENVTWDECVEFCEKLTQKMGLTFRLPSEAEWEYACRAGTTTPFYFGETLTSKLANYNPTYIYADEPPGEYREKTTPVGSFPPNAFGLYDMHGNVMEWCQDNWHGNYRGAPNDGSAWTEGESIYMHTYVIRGGCWKYSQSYCRSASRPHYTFTRDVIPCGGFRVVCAVGRNL</sequence>
<name>I4G096_MICAE</name>
<dbReference type="SUPFAM" id="SSF56436">
    <property type="entry name" value="C-type lectin-like"/>
    <property type="match status" value="1"/>
</dbReference>
<evidence type="ECO:0000313" key="4">
    <source>
        <dbReference type="Proteomes" id="UP000003480"/>
    </source>
</evidence>
<dbReference type="HOGENOM" id="CLU_012431_2_4_3"/>
<evidence type="ECO:0000313" key="3">
    <source>
        <dbReference type="EMBL" id="CCI01357.1"/>
    </source>
</evidence>
<reference evidence="3 4" key="1">
    <citation type="submission" date="2012-04" db="EMBL/GenBank/DDBJ databases">
        <authorList>
            <person name="Genoscope - CEA"/>
        </authorList>
    </citation>
    <scope>NUCLEOTIDE SEQUENCE [LARGE SCALE GENOMIC DNA]</scope>
    <source>
        <strain evidence="3 4">9443</strain>
    </source>
</reference>
<dbReference type="InterPro" id="IPR051043">
    <property type="entry name" value="Sulfatase_Mod_Factor_Kinase"/>
</dbReference>
<proteinExistence type="predicted"/>
<feature type="domain" description="Sulfatase-modifying factor enzyme-like" evidence="2">
    <location>
        <begin position="87"/>
        <end position="319"/>
    </location>
</feature>
<dbReference type="GO" id="GO:0120147">
    <property type="term" value="F:formylglycine-generating oxidase activity"/>
    <property type="evidence" value="ECO:0007669"/>
    <property type="project" value="TreeGrafter"/>
</dbReference>
<evidence type="ECO:0000256" key="1">
    <source>
        <dbReference type="SAM" id="Phobius"/>
    </source>
</evidence>
<accession>I4G096</accession>
<protein>
    <recommendedName>
        <fullName evidence="2">Sulfatase-modifying factor enzyme-like domain-containing protein</fullName>
    </recommendedName>
</protein>
<dbReference type="InterPro" id="IPR016187">
    <property type="entry name" value="CTDL_fold"/>
</dbReference>
<dbReference type="Gene3D" id="3.90.1580.10">
    <property type="entry name" value="paralog of FGE (formylglycine-generating enzyme)"/>
    <property type="match status" value="1"/>
</dbReference>
<dbReference type="InterPro" id="IPR042095">
    <property type="entry name" value="SUMF_sf"/>
</dbReference>
<comment type="caution">
    <text evidence="3">The sequence shown here is derived from an EMBL/GenBank/DDBJ whole genome shotgun (WGS) entry which is preliminary data.</text>
</comment>
<organism evidence="3 4">
    <name type="scientific">Microcystis aeruginosa PCC 9443</name>
    <dbReference type="NCBI Taxonomy" id="1160281"/>
    <lineage>
        <taxon>Bacteria</taxon>
        <taxon>Bacillati</taxon>
        <taxon>Cyanobacteriota</taxon>
        <taxon>Cyanophyceae</taxon>
        <taxon>Oscillatoriophycideae</taxon>
        <taxon>Chroococcales</taxon>
        <taxon>Microcystaceae</taxon>
        <taxon>Microcystis</taxon>
    </lineage>
</organism>
<dbReference type="EMBL" id="CAIJ01000103">
    <property type="protein sequence ID" value="CCI01357.1"/>
    <property type="molecule type" value="Genomic_DNA"/>
</dbReference>
<dbReference type="PANTHER" id="PTHR23150">
    <property type="entry name" value="SULFATASE MODIFYING FACTOR 1, 2"/>
    <property type="match status" value="1"/>
</dbReference>
<feature type="transmembrane region" description="Helical" evidence="1">
    <location>
        <begin position="12"/>
        <end position="32"/>
    </location>
</feature>
<evidence type="ECO:0000259" key="2">
    <source>
        <dbReference type="Pfam" id="PF03781"/>
    </source>
</evidence>
<keyword evidence="1" id="KW-0812">Transmembrane</keyword>
<dbReference type="AlphaFoldDB" id="I4G096"/>
<dbReference type="Proteomes" id="UP000003480">
    <property type="component" value="Unassembled WGS sequence"/>
</dbReference>
<dbReference type="PANTHER" id="PTHR23150:SF19">
    <property type="entry name" value="FORMYLGLYCINE-GENERATING ENZYME"/>
    <property type="match status" value="1"/>
</dbReference>
<gene>
    <name evidence="3" type="ORF">MICAC_1910006</name>
</gene>
<dbReference type="InterPro" id="IPR005532">
    <property type="entry name" value="SUMF_dom"/>
</dbReference>
<keyword evidence="1" id="KW-0472">Membrane</keyword>
<dbReference type="RefSeq" id="WP_002766608.1">
    <property type="nucleotide sequence ID" value="NZ_HE972954.1"/>
</dbReference>